<dbReference type="PROSITE" id="PS50294">
    <property type="entry name" value="WD_REPEATS_REGION"/>
    <property type="match status" value="1"/>
</dbReference>
<organism evidence="7 8">
    <name type="scientific">Chlorella sorokiniana</name>
    <name type="common">Freshwater green alga</name>
    <dbReference type="NCBI Taxonomy" id="3076"/>
    <lineage>
        <taxon>Eukaryota</taxon>
        <taxon>Viridiplantae</taxon>
        <taxon>Chlorophyta</taxon>
        <taxon>core chlorophytes</taxon>
        <taxon>Trebouxiophyceae</taxon>
        <taxon>Chlorellales</taxon>
        <taxon>Chlorellaceae</taxon>
        <taxon>Chlorella clade</taxon>
        <taxon>Chlorella</taxon>
    </lineage>
</organism>
<dbReference type="InterPro" id="IPR031570">
    <property type="entry name" value="NBEA/BDCP_DUF4704"/>
</dbReference>
<feature type="compositionally biased region" description="Gly residues" evidence="4">
    <location>
        <begin position="143"/>
        <end position="157"/>
    </location>
</feature>
<evidence type="ECO:0000313" key="8">
    <source>
        <dbReference type="Proteomes" id="UP000239899"/>
    </source>
</evidence>
<feature type="region of interest" description="Disordered" evidence="4">
    <location>
        <begin position="176"/>
        <end position="203"/>
    </location>
</feature>
<dbReference type="Pfam" id="PF16057">
    <property type="entry name" value="DUF4800"/>
    <property type="match status" value="1"/>
</dbReference>
<dbReference type="SUPFAM" id="SSF49899">
    <property type="entry name" value="Concanavalin A-like lectins/glucanases"/>
    <property type="match status" value="1"/>
</dbReference>
<dbReference type="InterPro" id="IPR046852">
    <property type="entry name" value="Neurobeachin_a-sol"/>
</dbReference>
<dbReference type="InterPro" id="IPR046851">
    <property type="entry name" value="NBCH_WD40"/>
</dbReference>
<dbReference type="SUPFAM" id="SSF50729">
    <property type="entry name" value="PH domain-like"/>
    <property type="match status" value="1"/>
</dbReference>
<evidence type="ECO:0000256" key="4">
    <source>
        <dbReference type="SAM" id="MobiDB-lite"/>
    </source>
</evidence>
<evidence type="ECO:0000313" key="7">
    <source>
        <dbReference type="EMBL" id="PRW34046.1"/>
    </source>
</evidence>
<feature type="domain" description="BEACH-type PH" evidence="6">
    <location>
        <begin position="2317"/>
        <end position="2465"/>
    </location>
</feature>
<dbReference type="PANTHER" id="PTHR13743:SF112">
    <property type="entry name" value="BEACH DOMAIN-CONTAINING PROTEIN"/>
    <property type="match status" value="1"/>
</dbReference>
<feature type="region of interest" description="Disordered" evidence="4">
    <location>
        <begin position="1741"/>
        <end position="1764"/>
    </location>
</feature>
<dbReference type="InterPro" id="IPR001680">
    <property type="entry name" value="WD40_rpt"/>
</dbReference>
<dbReference type="Pfam" id="PF02138">
    <property type="entry name" value="Beach"/>
    <property type="match status" value="1"/>
</dbReference>
<dbReference type="InterPro" id="IPR011989">
    <property type="entry name" value="ARM-like"/>
</dbReference>
<feature type="region of interest" description="Disordered" evidence="4">
    <location>
        <begin position="1141"/>
        <end position="1160"/>
    </location>
</feature>
<feature type="compositionally biased region" description="Low complexity" evidence="4">
    <location>
        <begin position="2192"/>
        <end position="2210"/>
    </location>
</feature>
<dbReference type="Pfam" id="PF15787">
    <property type="entry name" value="DUF4704"/>
    <property type="match status" value="2"/>
</dbReference>
<evidence type="ECO:0000259" key="6">
    <source>
        <dbReference type="PROSITE" id="PS51783"/>
    </source>
</evidence>
<feature type="compositionally biased region" description="Low complexity" evidence="4">
    <location>
        <begin position="1347"/>
        <end position="1366"/>
    </location>
</feature>
<feature type="region of interest" description="Disordered" evidence="4">
    <location>
        <begin position="735"/>
        <end position="762"/>
    </location>
</feature>
<dbReference type="InterPro" id="IPR050865">
    <property type="entry name" value="BEACH_Domain"/>
</dbReference>
<dbReference type="Proteomes" id="UP000239899">
    <property type="component" value="Unassembled WGS sequence"/>
</dbReference>
<dbReference type="Gene3D" id="2.130.10.10">
    <property type="entry name" value="YVTN repeat-like/Quinoprotein amine dehydrogenase"/>
    <property type="match status" value="2"/>
</dbReference>
<feature type="repeat" description="WD" evidence="3">
    <location>
        <begin position="2948"/>
        <end position="2980"/>
    </location>
</feature>
<dbReference type="OrthoDB" id="26681at2759"/>
<feature type="compositionally biased region" description="Low complexity" evidence="4">
    <location>
        <begin position="185"/>
        <end position="196"/>
    </location>
</feature>
<dbReference type="Pfam" id="PF20425">
    <property type="entry name" value="Neurobeachin"/>
    <property type="match status" value="1"/>
</dbReference>
<dbReference type="FunFam" id="1.10.1540.10:FF:000001">
    <property type="entry name" value="neurobeachin isoform X1"/>
    <property type="match status" value="1"/>
</dbReference>
<keyword evidence="1 3" id="KW-0853">WD repeat</keyword>
<feature type="region of interest" description="Disordered" evidence="4">
    <location>
        <begin position="1439"/>
        <end position="1467"/>
    </location>
</feature>
<dbReference type="InterPro" id="IPR016024">
    <property type="entry name" value="ARM-type_fold"/>
</dbReference>
<dbReference type="Gene3D" id="1.10.1540.10">
    <property type="entry name" value="BEACH domain"/>
    <property type="match status" value="1"/>
</dbReference>
<keyword evidence="2" id="KW-0677">Repeat</keyword>
<feature type="compositionally biased region" description="Low complexity" evidence="4">
    <location>
        <begin position="1144"/>
        <end position="1153"/>
    </location>
</feature>
<dbReference type="InterPro" id="IPR000409">
    <property type="entry name" value="BEACH_dom"/>
</dbReference>
<dbReference type="EMBL" id="LHPG02000015">
    <property type="protein sequence ID" value="PRW34046.1"/>
    <property type="molecule type" value="Genomic_DNA"/>
</dbReference>
<dbReference type="Gene3D" id="2.30.29.30">
    <property type="entry name" value="Pleckstrin-homology domain (PH domain)/Phosphotyrosine-binding domain (PTB)"/>
    <property type="match status" value="1"/>
</dbReference>
<feature type="region of interest" description="Disordered" evidence="4">
    <location>
        <begin position="2180"/>
        <end position="2234"/>
    </location>
</feature>
<feature type="repeat" description="WD" evidence="3">
    <location>
        <begin position="3005"/>
        <end position="3046"/>
    </location>
</feature>
<dbReference type="CDD" id="cd01201">
    <property type="entry name" value="PH_BEACH"/>
    <property type="match status" value="1"/>
</dbReference>
<feature type="region of interest" description="Disordered" evidence="4">
    <location>
        <begin position="2274"/>
        <end position="2308"/>
    </location>
</feature>
<gene>
    <name evidence="7" type="ORF">C2E21_7323</name>
</gene>
<dbReference type="Pfam" id="PF20426">
    <property type="entry name" value="NBCH_WD40"/>
    <property type="match status" value="1"/>
</dbReference>
<dbReference type="CDD" id="cd06071">
    <property type="entry name" value="Beach"/>
    <property type="match status" value="1"/>
</dbReference>
<feature type="region of interest" description="Disordered" evidence="4">
    <location>
        <begin position="2779"/>
        <end position="2798"/>
    </location>
</feature>
<dbReference type="InterPro" id="IPR011993">
    <property type="entry name" value="PH-like_dom_sf"/>
</dbReference>
<feature type="region of interest" description="Disordered" evidence="4">
    <location>
        <begin position="1340"/>
        <end position="1366"/>
    </location>
</feature>
<evidence type="ECO:0000256" key="1">
    <source>
        <dbReference type="ARBA" id="ARBA00022574"/>
    </source>
</evidence>
<dbReference type="InterPro" id="IPR023362">
    <property type="entry name" value="PH-BEACH_dom"/>
</dbReference>
<accession>A0A2P6TIF1</accession>
<evidence type="ECO:0000259" key="5">
    <source>
        <dbReference type="PROSITE" id="PS50197"/>
    </source>
</evidence>
<dbReference type="SUPFAM" id="SSF50978">
    <property type="entry name" value="WD40 repeat-like"/>
    <property type="match status" value="1"/>
</dbReference>
<name>A0A2P6TIF1_CHLSO</name>
<dbReference type="InterPro" id="IPR013320">
    <property type="entry name" value="ConA-like_dom_sf"/>
</dbReference>
<protein>
    <submittedName>
        <fullName evidence="7">BEACH domain-containing lvsC isoform X1 isoform A</fullName>
    </submittedName>
</protein>
<reference evidence="7 8" key="1">
    <citation type="journal article" date="2018" name="Plant J.">
        <title>Genome sequences of Chlorella sorokiniana UTEX 1602 and Micractinium conductrix SAG 241.80: implications to maltose excretion by a green alga.</title>
        <authorList>
            <person name="Arriola M.B."/>
            <person name="Velmurugan N."/>
            <person name="Zhang Y."/>
            <person name="Plunkett M.H."/>
            <person name="Hondzo H."/>
            <person name="Barney B.M."/>
        </authorList>
    </citation>
    <scope>NUCLEOTIDE SEQUENCE [LARGE SCALE GENOMIC DNA]</scope>
    <source>
        <strain evidence="8">UTEX 1602</strain>
    </source>
</reference>
<feature type="region of interest" description="Disordered" evidence="4">
    <location>
        <begin position="400"/>
        <end position="425"/>
    </location>
</feature>
<evidence type="ECO:0000256" key="3">
    <source>
        <dbReference type="PROSITE-ProRule" id="PRU00221"/>
    </source>
</evidence>
<proteinExistence type="predicted"/>
<dbReference type="Pfam" id="PF14844">
    <property type="entry name" value="PH_BEACH"/>
    <property type="match status" value="1"/>
</dbReference>
<dbReference type="InterPro" id="IPR036322">
    <property type="entry name" value="WD40_repeat_dom_sf"/>
</dbReference>
<dbReference type="Gene3D" id="1.25.10.10">
    <property type="entry name" value="Leucine-rich Repeat Variant"/>
    <property type="match status" value="1"/>
</dbReference>
<feature type="compositionally biased region" description="Low complexity" evidence="4">
    <location>
        <begin position="1741"/>
        <end position="1752"/>
    </location>
</feature>
<feature type="domain" description="BEACH" evidence="5">
    <location>
        <begin position="2475"/>
        <end position="2784"/>
    </location>
</feature>
<dbReference type="PROSITE" id="PS50082">
    <property type="entry name" value="WD_REPEATS_2"/>
    <property type="match status" value="2"/>
</dbReference>
<keyword evidence="8" id="KW-1185">Reference proteome</keyword>
<dbReference type="PROSITE" id="PS50197">
    <property type="entry name" value="BEACH"/>
    <property type="match status" value="1"/>
</dbReference>
<dbReference type="SUPFAM" id="SSF81837">
    <property type="entry name" value="BEACH domain"/>
    <property type="match status" value="1"/>
</dbReference>
<dbReference type="InterPro" id="IPR015943">
    <property type="entry name" value="WD40/YVTN_repeat-like_dom_sf"/>
</dbReference>
<feature type="region of interest" description="Disordered" evidence="4">
    <location>
        <begin position="143"/>
        <end position="162"/>
    </location>
</feature>
<feature type="compositionally biased region" description="Low complexity" evidence="4">
    <location>
        <begin position="735"/>
        <end position="747"/>
    </location>
</feature>
<dbReference type="SMART" id="SM00320">
    <property type="entry name" value="WD40"/>
    <property type="match status" value="4"/>
</dbReference>
<evidence type="ECO:0000256" key="2">
    <source>
        <dbReference type="ARBA" id="ARBA00022737"/>
    </source>
</evidence>
<dbReference type="PANTHER" id="PTHR13743">
    <property type="entry name" value="BEIGE/BEACH-RELATED"/>
    <property type="match status" value="1"/>
</dbReference>
<sequence>MSFLQRLRASLGGGAPQPGSPAAAAAAAQAAAARAAIAEAAEDLVDVRFSDTDPTEVQLAQLWDGYERALQCDREVSREMLFAFFDRFTAAFAGWQPDPSTILAARAAAAAAAAAADVSKAGASAVPKPRAHLQLLAAFRPAGGEGQAGKSSGGSGGDSSSSQRFHAAAVAALWGGSSPSSQNAGTGSTTSSSGSSCAGDAVSDPGTALQQQVLLFAARLLGREQRLLPLLPAAAGQVAAVAAAAGGGVGSSQALTNLQALRSAGLWDAAFGPAFFFWAEHQPALPGQPPGNAAQPAQPSLAAAAAALPLLASAAGQQDHLRQLVLVLLEAAASLPAASSNLAEVSALMQLLRQHPRRHALVAPACRVLLRLLGCAPATTLAALQEQQLLTALPRLLAQQQEGERPGREGSSGAERGEAGGEEALASPRTAAEALALEDARCAALELLGAFLSTHSSIQQAALAAWDPVAALFSLLLRPAAPSRRLAMDSVLLLMQVPPASEDDRLAKAALFTKFTETLPAAVRRWRQLGVPLLLELLSGVRAAVEGAAGAGSTAASGGRGGRTLAQQLFAQAQAFLQVANILNEEYPEEQGPELCCAVLDTLTALVAGSPANRRALGEAVGYPMLLEAATKRLGQSPPPRRLLLSALGLLLEEAPGPGAAPRFATSAIRNPPALPLLVSLLRRAAPEDQLWGLAAVKELLLQGVHNLAAADGAALNSLLIEWLQEAVAAEPAGGAAAGEAGATGDAARGEGSEGSTQHDAQQLHPRLLLHQLLAVLTLSGSYSIAARDLRTLLQLLKPAPGGEPPSHSAALLEALTAMAAHEGPTCFFSFGAGSSGMPGRQQAAAPPSGIVCTPTLGGGSSGGPAGRFVLLPKAGYSFAAWLQLEDGRGAAEQLASADTLLSQQAEHASATAAAASAAAVASDQAVFALLHQQQPSGSHSFMLHHQQQGHLLQGVALAIRRPPPAGIGPAGSPRSPREGLQLVAHSWSPKHAEAVLPLQHPLVPGRWHHVAVSHSAGGPLSHPALSLFIDGQLQATARLKYPSIRDPLSSVCVGAGALLSPLRGQAGAAIFFEDVLLPGQVAGLHQLGPNYQSPLLASGSEPSSSEAAAAAAAAAAAQQGQPPKLLLAFCPQLAAAEAQEGVSGTTSSSSGGTARGGSRGMREAVLGLPAALLPGTQLCRTQQPHSMLHCLGGIAALLPLLEHQPGGAQAAGVVRLVAALLRGSPTNQQAVQQAGGFALMAHLLEQRVRAHRPALLTPELLAAQQQLLGAVTESRELSHSVLRHLLLNLRLWSAAAPSVQHQLLGLWAQLAQGEPLLVRGLLPPASLLHHVRRRYFSGGSDRRARQQTQQARQAQQAQQPAGGSGAAADAQLLQELLSLPLLPLLRRDSLARLPLLRHLQQQGGPALLLPLLQLEQQQLRLLGLRAVTAALAGSTISGAAGGAATRGGSRPESTAPRRGSVGGSPLPQQLQLTAAEEEEVVLAAGKLLSAYPLTAATRIALVELLCDGVPWPQIDALAPPGPPATAVAGEWDATGASAAHVRVRHPAAAALLLRMASEPGASAAERAAVLQLLLLLCSSASLSQQAQQANQDQLLAAPIVWQQHLLDCLSYAAGSAGSGSKGSGRSGSASAAADAESEEAAQQAAAAAAWRLWVLLLGRGIAASPAGWQLLQATVSLLKARPGRTYLAPDYGARSSTSGGHPTLQLVPTDSWHLLQGLLADAVLDLLAAQAAAAATAASSSQGSSGAGVSSPTAAPGRPGVRRTSSEWDAWTLVSQWSTEPYCSNAAALLSLIDDYLSGGVLAPPGGSLAPSGAALLWADPAAASGDAAAAAAAGSIPQAVWVKGLSQQALLRLQQQRGLLLLQRLLLHALLHAPPELAQQAASQCAQLLPALLADAAAETAAAEAAAARLQLMLAAVVQVYRSVAARAQQAQQDQLLPLQLQQRLAACEAAASAIVDAAPWVFGLRPAADQQQQAQQQAGGQQQPRPGQAAAKPRLIQELLPLLQPRAVVTAAQQQLLFMHHCCALHEGAVALLQQQLQAAAAQEAQLAAAAEEGGRQCLGRLLAADRLRRAAGRQAADEATQLLERRWRDLARALKSGRGLWADEEQGEELHWKLDATEDPSRRRLRLRRNFHFERYVDAPRGSSASLAAAAEGAAEPAEVEVLAVVPGTNPLALTEAEAEASDEEGEQAQQAQQAEQAGRAQHAQQPGGAEPLAVPTDESLPGSPKAADEPLAAPVVGAAAADEAVPPSAQQPEAVAAAARPAVPLVLPQAQQPQKPPQQQPQQQQPLPQQPQPQGLAIQSSEDVEAAAAALPAGGAVLFSGRCQWVTPKRVLPGQLQITATQMYFVADLAGGSPGISAWLSGTAGSSGSNGSGSKGSSAAQLAEGAEGAAAAGAAAAAAEKLPPKRRHRRWQLIGLTEVHHSRYLLQPTALECFMADRTSHAFFNFPSQQAMRDAAAALQRARPSAAVYDRRRKVEWALRLQQRWLRWEVSTFDYLMALNTLAGRSYNDLNQYPVFPWVLADYSSATLDLNDPASFRDLSKPIGALNDKRLQFFLERFESLRQDRDQGGHSVHSGQSGHSGEAAMPPFHYGSHYSNAGIVLFYLLRLEPFTKLGRALQGGRFDHADRLFHSVAATWQNVLDNTADVKELVPEFYCSPEFLLNANRFALGVKQDGAPLDDVVLPPWARGSADEFVRVMREALESEHVSQRLHDWIDLIFGVKQRGKAAEEAVNTFYYLTYEGTVNLDAIPDPEMRFAVEEQIRHFGQTPMQLFRRRHPPRGPPPPPAQLPLLNGPDAMRRSALALPPPQRSGIAVSQLWVADGRVLQLHADRTVSTGRWLAASRPDLGAFTFSSSLLPDASAASLDPDPLPPRPLAGSWAAAALSTQAPTAGGGSGSGSAAGQPPLGQAQFAVAHGDKVLLSGGYFDCSLRAHSADDGRLLQALAYHKDLVTCVAASSDGRVVVSGSADTTLMVWDANPAFGRAVRGRQPLPLLPRPRCALFGHRDRVTCVAVSPELDLVVSGAADGTLLLHSLSSGAYVRSFCLPHGVPPALLCIAPKPGLLLAHSHVDLALHLFNLNCRHLASADTHERLAALCPTPDGRLLLAAGTSGLVTLRWLHSLQVVLRYDSGRGPVTALAVSPEGCFLAGTAEGSVVLFAPDPRRRITTRFNLAA</sequence>
<comment type="caution">
    <text evidence="7">The sequence shown here is derived from an EMBL/GenBank/DDBJ whole genome shotgun (WGS) entry which is preliminary data.</text>
</comment>
<dbReference type="SMART" id="SM01026">
    <property type="entry name" value="Beach"/>
    <property type="match status" value="1"/>
</dbReference>
<feature type="compositionally biased region" description="Acidic residues" evidence="4">
    <location>
        <begin position="2181"/>
        <end position="2191"/>
    </location>
</feature>
<dbReference type="PROSITE" id="PS51783">
    <property type="entry name" value="PH_BEACH"/>
    <property type="match status" value="1"/>
</dbReference>
<dbReference type="SUPFAM" id="SSF48371">
    <property type="entry name" value="ARM repeat"/>
    <property type="match status" value="1"/>
</dbReference>
<dbReference type="InterPro" id="IPR036372">
    <property type="entry name" value="BEACH_dom_sf"/>
</dbReference>